<gene>
    <name evidence="2" type="ORF">AHOG_24425</name>
</gene>
<dbReference type="KEGG" id="ahg:AHOG_24425"/>
<organism evidence="2 3">
    <name type="scientific">Actinoalloteichus hoggarensis</name>
    <dbReference type="NCBI Taxonomy" id="1470176"/>
    <lineage>
        <taxon>Bacteria</taxon>
        <taxon>Bacillati</taxon>
        <taxon>Actinomycetota</taxon>
        <taxon>Actinomycetes</taxon>
        <taxon>Pseudonocardiales</taxon>
        <taxon>Pseudonocardiaceae</taxon>
        <taxon>Actinoalloteichus</taxon>
    </lineage>
</organism>
<feature type="region of interest" description="Disordered" evidence="1">
    <location>
        <begin position="96"/>
        <end position="149"/>
    </location>
</feature>
<feature type="compositionally biased region" description="Polar residues" evidence="1">
    <location>
        <begin position="1"/>
        <end position="11"/>
    </location>
</feature>
<proteinExistence type="predicted"/>
<feature type="compositionally biased region" description="Low complexity" evidence="1">
    <location>
        <begin position="96"/>
        <end position="110"/>
    </location>
</feature>
<sequence length="321" mass="33360">MSALLSPTSVGTGPDTAAAPPEAGALDQPVFAGLTVSRLLDGARAARPPGASGVGSAVGVGSAAEAEGLDTTRPGTASLRAVSVPIVADHAVPTSAAASSAVARPAASGDPRPPRGGPHPWRAATVRRSSQRPGPRPRRAMPSMAGPVNSVQVQTTTAPIWARFAAPVSAPSGPIPIVRRLASVRTSDVRRDLPSSGAQAPVAIPEPPSRAPAAHRIARQSLHALVEILDGRRSRLQLGRLLVPDLHYLIAPRARHGPSTHPPSRLLRVHAQQISETVIESTAPVWGRDRAFAVALRLELRGTRWLGTALQVLRPRGPTVR</sequence>
<dbReference type="RefSeq" id="WP_093943437.1">
    <property type="nucleotide sequence ID" value="NZ_CP022521.1"/>
</dbReference>
<feature type="region of interest" description="Disordered" evidence="1">
    <location>
        <begin position="1"/>
        <end position="24"/>
    </location>
</feature>
<dbReference type="InterPro" id="IPR045596">
    <property type="entry name" value="DUF6459"/>
</dbReference>
<dbReference type="OrthoDB" id="3699784at2"/>
<reference evidence="2 3" key="1">
    <citation type="submission" date="2017-07" db="EMBL/GenBank/DDBJ databases">
        <title>Complete genome sequence of Actinoalloteichus hoggarensis DSM 45943, type strain of Actinoalloteichus hoggarensis.</title>
        <authorList>
            <person name="Ruckert C."/>
            <person name="Nouioui I."/>
            <person name="Willmese J."/>
            <person name="van Wezel G."/>
            <person name="Klenk H.-P."/>
            <person name="Kalinowski J."/>
            <person name="Zotchev S.B."/>
        </authorList>
    </citation>
    <scope>NUCLEOTIDE SEQUENCE [LARGE SCALE GENOMIC DNA]</scope>
    <source>
        <strain evidence="2 3">DSM 45943</strain>
    </source>
</reference>
<name>A0A221W904_9PSEU</name>
<dbReference type="Proteomes" id="UP000204221">
    <property type="component" value="Chromosome"/>
</dbReference>
<evidence type="ECO:0000313" key="2">
    <source>
        <dbReference type="EMBL" id="ASO22490.1"/>
    </source>
</evidence>
<dbReference type="EMBL" id="CP022521">
    <property type="protein sequence ID" value="ASO22490.1"/>
    <property type="molecule type" value="Genomic_DNA"/>
</dbReference>
<dbReference type="AlphaFoldDB" id="A0A221W904"/>
<dbReference type="Pfam" id="PF20060">
    <property type="entry name" value="DUF6459"/>
    <property type="match status" value="1"/>
</dbReference>
<protein>
    <submittedName>
        <fullName evidence="2">Uncharacterized protein</fullName>
    </submittedName>
</protein>
<evidence type="ECO:0000256" key="1">
    <source>
        <dbReference type="SAM" id="MobiDB-lite"/>
    </source>
</evidence>
<accession>A0A221W904</accession>
<feature type="compositionally biased region" description="Low complexity" evidence="1">
    <location>
        <begin position="118"/>
        <end position="133"/>
    </location>
</feature>
<evidence type="ECO:0000313" key="3">
    <source>
        <dbReference type="Proteomes" id="UP000204221"/>
    </source>
</evidence>
<keyword evidence="3" id="KW-1185">Reference proteome</keyword>